<organism evidence="2 3">
    <name type="scientific">Elysia chlorotica</name>
    <name type="common">Eastern emerald elysia</name>
    <name type="synonym">Sea slug</name>
    <dbReference type="NCBI Taxonomy" id="188477"/>
    <lineage>
        <taxon>Eukaryota</taxon>
        <taxon>Metazoa</taxon>
        <taxon>Spiralia</taxon>
        <taxon>Lophotrochozoa</taxon>
        <taxon>Mollusca</taxon>
        <taxon>Gastropoda</taxon>
        <taxon>Heterobranchia</taxon>
        <taxon>Euthyneura</taxon>
        <taxon>Panpulmonata</taxon>
        <taxon>Sacoglossa</taxon>
        <taxon>Placobranchoidea</taxon>
        <taxon>Plakobranchidae</taxon>
        <taxon>Elysia</taxon>
    </lineage>
</organism>
<evidence type="ECO:0000259" key="1">
    <source>
        <dbReference type="Pfam" id="PF01030"/>
    </source>
</evidence>
<gene>
    <name evidence="2" type="ORF">EGW08_010267</name>
</gene>
<reference evidence="2 3" key="1">
    <citation type="submission" date="2019-01" db="EMBL/GenBank/DDBJ databases">
        <title>A draft genome assembly of the solar-powered sea slug Elysia chlorotica.</title>
        <authorList>
            <person name="Cai H."/>
            <person name="Li Q."/>
            <person name="Fang X."/>
            <person name="Li J."/>
            <person name="Curtis N.E."/>
            <person name="Altenburger A."/>
            <person name="Shibata T."/>
            <person name="Feng M."/>
            <person name="Maeda T."/>
            <person name="Schwartz J.A."/>
            <person name="Shigenobu S."/>
            <person name="Lundholm N."/>
            <person name="Nishiyama T."/>
            <person name="Yang H."/>
            <person name="Hasebe M."/>
            <person name="Li S."/>
            <person name="Pierce S.K."/>
            <person name="Wang J."/>
        </authorList>
    </citation>
    <scope>NUCLEOTIDE SEQUENCE [LARGE SCALE GENOMIC DNA]</scope>
    <source>
        <strain evidence="2">EC2010</strain>
        <tissue evidence="2">Whole organism of an adult</tissue>
    </source>
</reference>
<comment type="caution">
    <text evidence="2">The sequence shown here is derived from an EMBL/GenBank/DDBJ whole genome shotgun (WGS) entry which is preliminary data.</text>
</comment>
<dbReference type="STRING" id="188477.A0A3S1A3N9"/>
<dbReference type="SUPFAM" id="SSF52058">
    <property type="entry name" value="L domain-like"/>
    <property type="match status" value="1"/>
</dbReference>
<dbReference type="InterPro" id="IPR013783">
    <property type="entry name" value="Ig-like_fold"/>
</dbReference>
<dbReference type="InterPro" id="IPR036941">
    <property type="entry name" value="Rcpt_L-dom_sf"/>
</dbReference>
<dbReference type="OrthoDB" id="5809444at2759"/>
<sequence>IKEITGALRIIRSHVLLTLHFFQSLEKIGSTSQALVVMDNKNLEELFVEQQLQKMKINGNVSFVGNRRLCLEKIDHFINTTGVPRQEDDLYKSNGHALPCNMVEIVLFVSAVTSDSVELQFKYHNPSDARNILHYSVHYKEVTQNVRDIYEGRDACSKNSWKTQKFDHDEDKDYSGKPLTFLVINLQPYTLYAFYVQPVVTETAMTSALSNITYVLTDIGVPSYPEALETIDTTPHEAKLMWEPPQNPNSVVTFYTIWLKKDEKTQNKNFYGRDLCSDSELQKLLWDTDRRKQVQDAERRRKEAEKYRRQNCCDCPKSEVTLELLSLNRMSDIEFENSIHDSVFRKRWSEKSLEKKEDCKNIIMEASLKVQVGNRRKRRSVDSIVYNNGRGSNFSFPIRKEDITKDQHYLDTNFTATDDLFDKIARLNSTYPEL</sequence>
<accession>A0A3S1A3N9</accession>
<evidence type="ECO:0000313" key="2">
    <source>
        <dbReference type="EMBL" id="RUS81969.1"/>
    </source>
</evidence>
<feature type="non-terminal residue" evidence="2">
    <location>
        <position position="434"/>
    </location>
</feature>
<keyword evidence="3" id="KW-1185">Reference proteome</keyword>
<protein>
    <recommendedName>
        <fullName evidence="1">Receptor L-domain domain-containing protein</fullName>
    </recommendedName>
</protein>
<feature type="non-terminal residue" evidence="2">
    <location>
        <position position="1"/>
    </location>
</feature>
<dbReference type="AlphaFoldDB" id="A0A3S1A3N9"/>
<proteinExistence type="predicted"/>
<dbReference type="InterPro" id="IPR003961">
    <property type="entry name" value="FN3_dom"/>
</dbReference>
<dbReference type="EMBL" id="RQTK01000311">
    <property type="protein sequence ID" value="RUS81969.1"/>
    <property type="molecule type" value="Genomic_DNA"/>
</dbReference>
<name>A0A3S1A3N9_ELYCH</name>
<evidence type="ECO:0000313" key="3">
    <source>
        <dbReference type="Proteomes" id="UP000271974"/>
    </source>
</evidence>
<dbReference type="CDD" id="cd00063">
    <property type="entry name" value="FN3"/>
    <property type="match status" value="2"/>
</dbReference>
<dbReference type="Pfam" id="PF01030">
    <property type="entry name" value="Recep_L_domain"/>
    <property type="match status" value="1"/>
</dbReference>
<feature type="domain" description="Receptor L-domain" evidence="1">
    <location>
        <begin position="1"/>
        <end position="74"/>
    </location>
</feature>
<dbReference type="SUPFAM" id="SSF49265">
    <property type="entry name" value="Fibronectin type III"/>
    <property type="match status" value="1"/>
</dbReference>
<dbReference type="InterPro" id="IPR000494">
    <property type="entry name" value="Rcpt_L-dom"/>
</dbReference>
<dbReference type="Gene3D" id="2.60.40.10">
    <property type="entry name" value="Immunoglobulins"/>
    <property type="match status" value="2"/>
</dbReference>
<dbReference type="InterPro" id="IPR036116">
    <property type="entry name" value="FN3_sf"/>
</dbReference>
<dbReference type="Gene3D" id="3.80.20.20">
    <property type="entry name" value="Receptor L-domain"/>
    <property type="match status" value="1"/>
</dbReference>
<dbReference type="Proteomes" id="UP000271974">
    <property type="component" value="Unassembled WGS sequence"/>
</dbReference>